<feature type="domain" description="Dipeptidylpeptidase IV N-terminal" evidence="15">
    <location>
        <begin position="157"/>
        <end position="539"/>
    </location>
</feature>
<evidence type="ECO:0000256" key="3">
    <source>
        <dbReference type="ARBA" id="ARBA00022438"/>
    </source>
</evidence>
<dbReference type="SUPFAM" id="SSF53474">
    <property type="entry name" value="alpha/beta-Hydrolases"/>
    <property type="match status" value="1"/>
</dbReference>
<dbReference type="EMBL" id="KV454004">
    <property type="protein sequence ID" value="ODQ45551.1"/>
    <property type="molecule type" value="Genomic_DNA"/>
</dbReference>
<dbReference type="PANTHER" id="PTHR11731">
    <property type="entry name" value="PROTEASE FAMILY S9B,C DIPEPTIDYL-PEPTIDASE IV-RELATED"/>
    <property type="match status" value="1"/>
</dbReference>
<evidence type="ECO:0000313" key="16">
    <source>
        <dbReference type="EMBL" id="ODQ45551.1"/>
    </source>
</evidence>
<evidence type="ECO:0000256" key="2">
    <source>
        <dbReference type="ARBA" id="ARBA00006150"/>
    </source>
</evidence>
<evidence type="ECO:0000256" key="4">
    <source>
        <dbReference type="ARBA" id="ARBA00022554"/>
    </source>
</evidence>
<keyword evidence="7" id="KW-0378">Hydrolase</keyword>
<dbReference type="InterPro" id="IPR001375">
    <property type="entry name" value="Peptidase_S9_cat"/>
</dbReference>
<feature type="domain" description="Peptidase S9 prolyl oligopeptidase catalytic" evidence="14">
    <location>
        <begin position="622"/>
        <end position="824"/>
    </location>
</feature>
<organism evidence="16 17">
    <name type="scientific">Pichia membranifaciens NRRL Y-2026</name>
    <dbReference type="NCBI Taxonomy" id="763406"/>
    <lineage>
        <taxon>Eukaryota</taxon>
        <taxon>Fungi</taxon>
        <taxon>Dikarya</taxon>
        <taxon>Ascomycota</taxon>
        <taxon>Saccharomycotina</taxon>
        <taxon>Pichiomycetes</taxon>
        <taxon>Pichiales</taxon>
        <taxon>Pichiaceae</taxon>
        <taxon>Pichia</taxon>
    </lineage>
</organism>
<dbReference type="GO" id="GO:0008239">
    <property type="term" value="F:dipeptidyl-peptidase activity"/>
    <property type="evidence" value="ECO:0007669"/>
    <property type="project" value="EnsemblFungi"/>
</dbReference>
<dbReference type="PANTHER" id="PTHR11731:SF200">
    <property type="entry name" value="DIPEPTIDYL PEPTIDASE 10, ISOFORM B"/>
    <property type="match status" value="1"/>
</dbReference>
<dbReference type="GO" id="GO:0004177">
    <property type="term" value="F:aminopeptidase activity"/>
    <property type="evidence" value="ECO:0007669"/>
    <property type="project" value="UniProtKB-KW"/>
</dbReference>
<evidence type="ECO:0000256" key="10">
    <source>
        <dbReference type="ARBA" id="ARBA00022989"/>
    </source>
</evidence>
<dbReference type="GO" id="GO:0005886">
    <property type="term" value="C:plasma membrane"/>
    <property type="evidence" value="ECO:0007669"/>
    <property type="project" value="TreeGrafter"/>
</dbReference>
<dbReference type="Gene3D" id="3.40.50.1820">
    <property type="entry name" value="alpha/beta hydrolase"/>
    <property type="match status" value="1"/>
</dbReference>
<dbReference type="GO" id="GO:0006508">
    <property type="term" value="P:proteolysis"/>
    <property type="evidence" value="ECO:0007669"/>
    <property type="project" value="UniProtKB-KW"/>
</dbReference>
<keyword evidence="4" id="KW-0926">Vacuole</keyword>
<evidence type="ECO:0008006" key="18">
    <source>
        <dbReference type="Google" id="ProtNLM"/>
    </source>
</evidence>
<dbReference type="PROSITE" id="PS00708">
    <property type="entry name" value="PRO_ENDOPEP_SER"/>
    <property type="match status" value="1"/>
</dbReference>
<evidence type="ECO:0000256" key="7">
    <source>
        <dbReference type="ARBA" id="ARBA00022801"/>
    </source>
</evidence>
<evidence type="ECO:0000256" key="6">
    <source>
        <dbReference type="ARBA" id="ARBA00022692"/>
    </source>
</evidence>
<dbReference type="AlphaFoldDB" id="A0A1E3NHE7"/>
<keyword evidence="11 13" id="KW-0472">Membrane</keyword>
<name>A0A1E3NHE7_9ASCO</name>
<evidence type="ECO:0000256" key="8">
    <source>
        <dbReference type="ARBA" id="ARBA00022825"/>
    </source>
</evidence>
<dbReference type="Pfam" id="PF00326">
    <property type="entry name" value="Peptidase_S9"/>
    <property type="match status" value="1"/>
</dbReference>
<dbReference type="Pfam" id="PF00930">
    <property type="entry name" value="DPPIV_N"/>
    <property type="match status" value="1"/>
</dbReference>
<dbReference type="FunFam" id="3.40.50.1820:FF:000003">
    <property type="entry name" value="Dipeptidyl peptidase 4"/>
    <property type="match status" value="1"/>
</dbReference>
<dbReference type="GeneID" id="30181057"/>
<dbReference type="InterPro" id="IPR029058">
    <property type="entry name" value="AB_hydrolase_fold"/>
</dbReference>
<evidence type="ECO:0000256" key="5">
    <source>
        <dbReference type="ARBA" id="ARBA00022670"/>
    </source>
</evidence>
<keyword evidence="10 13" id="KW-1133">Transmembrane helix</keyword>
<feature type="transmembrane region" description="Helical" evidence="13">
    <location>
        <begin position="21"/>
        <end position="40"/>
    </location>
</feature>
<evidence type="ECO:0000256" key="12">
    <source>
        <dbReference type="ARBA" id="ARBA00023180"/>
    </source>
</evidence>
<proteinExistence type="inferred from homology"/>
<evidence type="ECO:0000259" key="15">
    <source>
        <dbReference type="Pfam" id="PF00930"/>
    </source>
</evidence>
<comment type="similarity">
    <text evidence="2">Belongs to the peptidase S9B family.</text>
</comment>
<dbReference type="InterPro" id="IPR002469">
    <property type="entry name" value="Peptidase_S9B_N"/>
</dbReference>
<comment type="subcellular location">
    <subcellularLocation>
        <location evidence="1">Vacuole membrane</location>
        <topology evidence="1">Single-pass type II membrane protein</topology>
    </subcellularLocation>
</comment>
<reference evidence="16 17" key="1">
    <citation type="journal article" date="2016" name="Proc. Natl. Acad. Sci. U.S.A.">
        <title>Comparative genomics of biotechnologically important yeasts.</title>
        <authorList>
            <person name="Riley R."/>
            <person name="Haridas S."/>
            <person name="Wolfe K.H."/>
            <person name="Lopes M.R."/>
            <person name="Hittinger C.T."/>
            <person name="Goeker M."/>
            <person name="Salamov A.A."/>
            <person name="Wisecaver J.H."/>
            <person name="Long T.M."/>
            <person name="Calvey C.H."/>
            <person name="Aerts A.L."/>
            <person name="Barry K.W."/>
            <person name="Choi C."/>
            <person name="Clum A."/>
            <person name="Coughlan A.Y."/>
            <person name="Deshpande S."/>
            <person name="Douglass A.P."/>
            <person name="Hanson S.J."/>
            <person name="Klenk H.-P."/>
            <person name="LaButti K.M."/>
            <person name="Lapidus A."/>
            <person name="Lindquist E.A."/>
            <person name="Lipzen A.M."/>
            <person name="Meier-Kolthoff J.P."/>
            <person name="Ohm R.A."/>
            <person name="Otillar R.P."/>
            <person name="Pangilinan J.L."/>
            <person name="Peng Y."/>
            <person name="Rokas A."/>
            <person name="Rosa C.A."/>
            <person name="Scheuner C."/>
            <person name="Sibirny A.A."/>
            <person name="Slot J.C."/>
            <person name="Stielow J.B."/>
            <person name="Sun H."/>
            <person name="Kurtzman C.P."/>
            <person name="Blackwell M."/>
            <person name="Grigoriev I.V."/>
            <person name="Jeffries T.W."/>
        </authorList>
    </citation>
    <scope>NUCLEOTIDE SEQUENCE [LARGE SCALE GENOMIC DNA]</scope>
    <source>
        <strain evidence="16 17">NRRL Y-2026</strain>
    </source>
</reference>
<protein>
    <recommendedName>
        <fullName evidence="18">Dipeptidyl-peptidase IV</fullName>
    </recommendedName>
</protein>
<keyword evidence="9" id="KW-0735">Signal-anchor</keyword>
<gene>
    <name evidence="16" type="ORF">PICMEDRAFT_73069</name>
</gene>
<evidence type="ECO:0000256" key="1">
    <source>
        <dbReference type="ARBA" id="ARBA00004576"/>
    </source>
</evidence>
<keyword evidence="5" id="KW-0645">Protease</keyword>
<keyword evidence="6 13" id="KW-0812">Transmembrane</keyword>
<evidence type="ECO:0000256" key="9">
    <source>
        <dbReference type="ARBA" id="ARBA00022968"/>
    </source>
</evidence>
<dbReference type="SUPFAM" id="SSF82171">
    <property type="entry name" value="DPP6 N-terminal domain-like"/>
    <property type="match status" value="1"/>
</dbReference>
<dbReference type="OrthoDB" id="16520at2759"/>
<keyword evidence="12" id="KW-0325">Glycoprotein</keyword>
<dbReference type="InterPro" id="IPR050278">
    <property type="entry name" value="Serine_Prot_S9B/DPPIV"/>
</dbReference>
<keyword evidence="3" id="KW-0031">Aminopeptidase</keyword>
<dbReference type="Proteomes" id="UP000094455">
    <property type="component" value="Unassembled WGS sequence"/>
</dbReference>
<sequence>MHSKEYMPLPGSQNTSFSWRYISLVSIVLVYGTSLLLSQVNSLYVNHKQLGLQRQLDYHPADKEIQGLAFDADAKAKRPLTFKDVRNGTFYAESKEIQWIQTPESLTNDSGDYIVVERGNYYLRSLQDSAKKTVLYDLGSSIEYQNKTYAVESVTFSNDLKIALLTCNKRHNWRHSFFAAYFAYNVETKDIQPIIASSTEENSKIALSVISPDSSKIAYVLNNNVYVNDVSDFFSPASRQITFDGGDQIFNGKPDWVYEEEVFESDRALWWSPDSSHLVILRSNDTEVPTFPIPYFVQNSPGNSSSYPTLESIKYPKAGFANPIVDILIYDLSNDTLKQLPASDPFYNDEEINNTDRLITEVTWVGNEQVLVRVTNRESDILKIFIVSCPLSDSEMSSIVSRFEDGRDDKSWFEISHNTIHIPKSEKRPLEGYIDMMAVDGYEHLAYFSPPNASEPKAYLTKGEWEVVDGAAAYDFVSDKVYFVSTEKSSIERHVYSVDLEGASKENLTDVSKDGWFDVSFSKGARYLLLSYQGPDVPYQKLLDLHKGSSEDFSVNTDLQKTLDEYSLPEVKFGNITLDEGLTVNYKETLPLNFDPQKKYPLLFFVYGGPGSQLVQKPFSISFSSVIAAELDAVVVTVDGRGTGFKGKKFRNIVRDNLGYYEVLDQVTAAKHWISLGYVDSERTAIWGWSYGGYMTLKTLEHDQGEVFKYGMSVAPVTDWKLYDSVYTERYMHTPQQNPTGYKNCRVGEAEGFKNAKRFLLMHGTGDDNVHFQNSMQFIDSLDVAGVENYDMYVFPDSDHSIRWHNAGMVVYDRLFTWLKRAFDGEFEDVYSLNAVKPNGHMDDRFFIDLYG</sequence>
<dbReference type="GO" id="GO:0004252">
    <property type="term" value="F:serine-type endopeptidase activity"/>
    <property type="evidence" value="ECO:0007669"/>
    <property type="project" value="InterPro"/>
</dbReference>
<dbReference type="STRING" id="763406.A0A1E3NHE7"/>
<evidence type="ECO:0000259" key="14">
    <source>
        <dbReference type="Pfam" id="PF00326"/>
    </source>
</evidence>
<evidence type="ECO:0000256" key="13">
    <source>
        <dbReference type="SAM" id="Phobius"/>
    </source>
</evidence>
<accession>A0A1E3NHE7</accession>
<dbReference type="RefSeq" id="XP_019016664.1">
    <property type="nucleotide sequence ID" value="XM_019164370.1"/>
</dbReference>
<evidence type="ECO:0000256" key="11">
    <source>
        <dbReference type="ARBA" id="ARBA00023136"/>
    </source>
</evidence>
<keyword evidence="8" id="KW-0720">Serine protease</keyword>
<dbReference type="GO" id="GO:0000329">
    <property type="term" value="C:fungal-type vacuole membrane"/>
    <property type="evidence" value="ECO:0007669"/>
    <property type="project" value="EnsemblFungi"/>
</dbReference>
<evidence type="ECO:0000313" key="17">
    <source>
        <dbReference type="Proteomes" id="UP000094455"/>
    </source>
</evidence>
<dbReference type="InterPro" id="IPR002471">
    <property type="entry name" value="Pept_S9_AS"/>
</dbReference>
<dbReference type="Gene3D" id="2.140.10.30">
    <property type="entry name" value="Dipeptidylpeptidase IV, N-terminal domain"/>
    <property type="match status" value="1"/>
</dbReference>
<keyword evidence="17" id="KW-1185">Reference proteome</keyword>